<dbReference type="EMBL" id="DVMW01000030">
    <property type="protein sequence ID" value="HIU35958.1"/>
    <property type="molecule type" value="Genomic_DNA"/>
</dbReference>
<dbReference type="Pfam" id="PF02836">
    <property type="entry name" value="Glyco_hydro_2_C"/>
    <property type="match status" value="1"/>
</dbReference>
<protein>
    <submittedName>
        <fullName evidence="6">Glycoside hydrolase family 2</fullName>
    </submittedName>
</protein>
<reference evidence="6" key="2">
    <citation type="journal article" date="2021" name="PeerJ">
        <title>Extensive microbial diversity within the chicken gut microbiome revealed by metagenomics and culture.</title>
        <authorList>
            <person name="Gilroy R."/>
            <person name="Ravi A."/>
            <person name="Getino M."/>
            <person name="Pursley I."/>
            <person name="Horton D.L."/>
            <person name="Alikhan N.F."/>
            <person name="Baker D."/>
            <person name="Gharbi K."/>
            <person name="Hall N."/>
            <person name="Watson M."/>
            <person name="Adriaenssens E.M."/>
            <person name="Foster-Nyarko E."/>
            <person name="Jarju S."/>
            <person name="Secka A."/>
            <person name="Antonio M."/>
            <person name="Oren A."/>
            <person name="Chaudhuri R.R."/>
            <person name="La Ragione R."/>
            <person name="Hildebrand F."/>
            <person name="Pallen M.J."/>
        </authorList>
    </citation>
    <scope>NUCLEOTIDE SEQUENCE</scope>
    <source>
        <strain evidence="6">ChiGjej1B1-19959</strain>
    </source>
</reference>
<evidence type="ECO:0000313" key="6">
    <source>
        <dbReference type="EMBL" id="HIU35958.1"/>
    </source>
</evidence>
<reference evidence="6" key="1">
    <citation type="submission" date="2020-10" db="EMBL/GenBank/DDBJ databases">
        <authorList>
            <person name="Gilroy R."/>
        </authorList>
    </citation>
    <scope>NUCLEOTIDE SEQUENCE</scope>
    <source>
        <strain evidence="6">ChiGjej1B1-19959</strain>
    </source>
</reference>
<dbReference type="GO" id="GO:0004553">
    <property type="term" value="F:hydrolase activity, hydrolyzing O-glycosyl compounds"/>
    <property type="evidence" value="ECO:0007669"/>
    <property type="project" value="InterPro"/>
</dbReference>
<dbReference type="Gene3D" id="2.60.40.10">
    <property type="entry name" value="Immunoglobulins"/>
    <property type="match status" value="2"/>
</dbReference>
<dbReference type="PRINTS" id="PR00132">
    <property type="entry name" value="GLHYDRLASE2"/>
</dbReference>
<evidence type="ECO:0000259" key="5">
    <source>
        <dbReference type="Pfam" id="PF16355"/>
    </source>
</evidence>
<organism evidence="6 7">
    <name type="scientific">Candidatus Fimenecus excrementigallinarum</name>
    <dbReference type="NCBI Taxonomy" id="2840816"/>
    <lineage>
        <taxon>Bacteria</taxon>
        <taxon>Bacillati</taxon>
        <taxon>Bacillota</taxon>
        <taxon>Clostridia</taxon>
        <taxon>Candidatus Fimenecus</taxon>
    </lineage>
</organism>
<dbReference type="SUPFAM" id="SSF49785">
    <property type="entry name" value="Galactose-binding domain-like"/>
    <property type="match status" value="1"/>
</dbReference>
<dbReference type="InterPro" id="IPR006104">
    <property type="entry name" value="Glyco_hydro_2_N"/>
</dbReference>
<feature type="domain" description="Glycoside hydrolase family 2 immunoglobulin-like beta-sandwich" evidence="2">
    <location>
        <begin position="238"/>
        <end position="279"/>
    </location>
</feature>
<dbReference type="GO" id="GO:0005975">
    <property type="term" value="P:carbohydrate metabolic process"/>
    <property type="evidence" value="ECO:0007669"/>
    <property type="project" value="InterPro"/>
</dbReference>
<sequence length="683" mass="77150">MPTRTLLMDNWEFCLKDAPAPGDYAPVRLPHTWNALDGQDGGGDYYRGKGWYRRVFSFEPAADKRYFVEFLGVNSVADVYLNGTHLGQHRGGYTCFRFELTGALVRGENTLLVCADNSPFPDVIPLEADFTFFGGIYREVYFLETGPTHFSLSDFGSDGVRLSYPNTPEVASAAALCVEARVETAEETGVQLHVRVLSPAPFAPCPGIAHPDFAPPSEAPQTVAEAVFPVRDSRASGVVRVSPVHLWDGRRDPYRYRVVCTLEKEGRAVDEAVKDVGFRYVHIDPKKGFFLNGRAYPLRGVNRHQDRENMGWAITEAEHDEDFALLYEMGANAVRLAHYPHHPHFYDLCDRYGLPVWAEIPFVDHIGGLKRSPLPTDTVKDPAVTARQLENAEQQLTELILQQGHRPSIFCWSMANEVQFYYGKTAAAMLEKLHALAKTLDPTRYSALATNHYLGDKWQSDIKGCNIYPGWYIGSPRHFYTQAAAHVRANRRRGVAVSEYGAGSNTLHHTETPKKPRDTTCEFHPEEWANIVHEHALRYFMSKRAEKLWGTFVWNMFDFAIDSRHEGGQPGRNDKGLVTYDRRTKKDAYFLYQAYWRTLPVTYITSRRFAVRQRETVSVKVYSNASRVSLSVNGAPVGEKSAAQCRQAHVFVFRNVRLKAGENTVEAHGDNGAADTVVWQLER</sequence>
<proteinExistence type="inferred from homology"/>
<accession>A0A9D1IFE7</accession>
<dbReference type="InterPro" id="IPR013783">
    <property type="entry name" value="Ig-like_fold"/>
</dbReference>
<evidence type="ECO:0000259" key="3">
    <source>
        <dbReference type="Pfam" id="PF02836"/>
    </source>
</evidence>
<feature type="domain" description="DUF4982" evidence="5">
    <location>
        <begin position="615"/>
        <end position="672"/>
    </location>
</feature>
<dbReference type="InterPro" id="IPR006102">
    <property type="entry name" value="Ig-like_GH2"/>
</dbReference>
<name>A0A9D1IFE7_9FIRM</name>
<feature type="domain" description="Glycosyl hydrolases family 2 sugar binding" evidence="4">
    <location>
        <begin position="46"/>
        <end position="144"/>
    </location>
</feature>
<evidence type="ECO:0000256" key="1">
    <source>
        <dbReference type="ARBA" id="ARBA00007401"/>
    </source>
</evidence>
<dbReference type="Proteomes" id="UP000824071">
    <property type="component" value="Unassembled WGS sequence"/>
</dbReference>
<comment type="similarity">
    <text evidence="1">Belongs to the glycosyl hydrolase 2 family.</text>
</comment>
<dbReference type="InterPro" id="IPR051913">
    <property type="entry name" value="GH2_Domain-Containing"/>
</dbReference>
<comment type="caution">
    <text evidence="6">The sequence shown here is derived from an EMBL/GenBank/DDBJ whole genome shotgun (WGS) entry which is preliminary data.</text>
</comment>
<feature type="domain" description="Glycoside hydrolase family 2 catalytic" evidence="3">
    <location>
        <begin position="286"/>
        <end position="596"/>
    </location>
</feature>
<dbReference type="Pfam" id="PF00703">
    <property type="entry name" value="Glyco_hydro_2"/>
    <property type="match status" value="1"/>
</dbReference>
<dbReference type="Gene3D" id="2.60.120.260">
    <property type="entry name" value="Galactose-binding domain-like"/>
    <property type="match status" value="1"/>
</dbReference>
<dbReference type="InterPro" id="IPR008979">
    <property type="entry name" value="Galactose-bd-like_sf"/>
</dbReference>
<dbReference type="PANTHER" id="PTHR42732:SF1">
    <property type="entry name" value="BETA-MANNOSIDASE"/>
    <property type="match status" value="1"/>
</dbReference>
<dbReference type="Pfam" id="PF02837">
    <property type="entry name" value="Glyco_hydro_2_N"/>
    <property type="match status" value="1"/>
</dbReference>
<dbReference type="AlphaFoldDB" id="A0A9D1IFE7"/>
<dbReference type="PANTHER" id="PTHR42732">
    <property type="entry name" value="BETA-GALACTOSIDASE"/>
    <property type="match status" value="1"/>
</dbReference>
<dbReference type="Pfam" id="PF16355">
    <property type="entry name" value="DUF4982"/>
    <property type="match status" value="1"/>
</dbReference>
<evidence type="ECO:0000259" key="2">
    <source>
        <dbReference type="Pfam" id="PF00703"/>
    </source>
</evidence>
<dbReference type="SUPFAM" id="SSF51445">
    <property type="entry name" value="(Trans)glycosidases"/>
    <property type="match status" value="1"/>
</dbReference>
<dbReference type="Gene3D" id="3.20.20.80">
    <property type="entry name" value="Glycosidases"/>
    <property type="match status" value="1"/>
</dbReference>
<gene>
    <name evidence="6" type="ORF">IAC53_05035</name>
</gene>
<dbReference type="InterPro" id="IPR006101">
    <property type="entry name" value="Glyco_hydro_2"/>
</dbReference>
<dbReference type="InterPro" id="IPR006103">
    <property type="entry name" value="Glyco_hydro_2_cat"/>
</dbReference>
<evidence type="ECO:0000259" key="4">
    <source>
        <dbReference type="Pfam" id="PF02837"/>
    </source>
</evidence>
<dbReference type="InterPro" id="IPR017853">
    <property type="entry name" value="GH"/>
</dbReference>
<dbReference type="InterPro" id="IPR032311">
    <property type="entry name" value="DUF4982"/>
</dbReference>
<evidence type="ECO:0000313" key="7">
    <source>
        <dbReference type="Proteomes" id="UP000824071"/>
    </source>
</evidence>
<keyword evidence="6" id="KW-0378">Hydrolase</keyword>